<comment type="caution">
    <text evidence="6">The sequence shown here is derived from an EMBL/GenBank/DDBJ whole genome shotgun (WGS) entry which is preliminary data.</text>
</comment>
<dbReference type="InterPro" id="IPR038200">
    <property type="entry name" value="GW_dom_sf"/>
</dbReference>
<evidence type="ECO:0000313" key="7">
    <source>
        <dbReference type="Proteomes" id="UP000016361"/>
    </source>
</evidence>
<evidence type="ECO:0000256" key="3">
    <source>
        <dbReference type="ARBA" id="ARBA00023136"/>
    </source>
</evidence>
<dbReference type="SUPFAM" id="SSF56601">
    <property type="entry name" value="beta-lactamase/transpeptidase-like"/>
    <property type="match status" value="1"/>
</dbReference>
<dbReference type="PROSITE" id="PS51780">
    <property type="entry name" value="GW"/>
    <property type="match status" value="1"/>
</dbReference>
<keyword evidence="7" id="KW-1185">Reference proteome</keyword>
<feature type="signal peptide" evidence="4">
    <location>
        <begin position="1"/>
        <end position="45"/>
    </location>
</feature>
<reference evidence="7" key="1">
    <citation type="journal article" date="2013" name="Genome Announc.">
        <title>Draft Genome Sequence of D-Branched-Chain Amino Acid Producer Lactobacillus otakiensis JCM 15040T, Isolated from a Traditional Japanese Pickle.</title>
        <authorList>
            <person name="Doi K."/>
            <person name="Mori K."/>
            <person name="Mutaguchi Y."/>
            <person name="Tashiro K."/>
            <person name="Fujino Y."/>
            <person name="Ohmori T."/>
            <person name="Kuhara S."/>
            <person name="Ohshima T."/>
        </authorList>
    </citation>
    <scope>NUCLEOTIDE SEQUENCE [LARGE SCALE GENOMIC DNA]</scope>
    <source>
        <strain evidence="7">JCM 15040</strain>
    </source>
</reference>
<dbReference type="STRING" id="1423780.FD05_GL001872"/>
<dbReference type="Gene3D" id="2.30.30.170">
    <property type="match status" value="1"/>
</dbReference>
<dbReference type="EMBL" id="BASH01000005">
    <property type="protein sequence ID" value="GAD17079.1"/>
    <property type="molecule type" value="Genomic_DNA"/>
</dbReference>
<dbReference type="AlphaFoldDB" id="S4NDX0"/>
<dbReference type="eggNOG" id="COG1680">
    <property type="taxonomic scope" value="Bacteria"/>
</dbReference>
<dbReference type="Pfam" id="PF13457">
    <property type="entry name" value="GW"/>
    <property type="match status" value="1"/>
</dbReference>
<dbReference type="PANTHER" id="PTHR46825">
    <property type="entry name" value="D-ALANYL-D-ALANINE-CARBOXYPEPTIDASE/ENDOPEPTIDASE AMPH"/>
    <property type="match status" value="1"/>
</dbReference>
<dbReference type="Gene3D" id="3.40.710.10">
    <property type="entry name" value="DD-peptidase/beta-lactamase superfamily"/>
    <property type="match status" value="1"/>
</dbReference>
<feature type="domain" description="GW" evidence="5">
    <location>
        <begin position="56"/>
        <end position="142"/>
    </location>
</feature>
<dbReference type="Proteomes" id="UP000016361">
    <property type="component" value="Unassembled WGS sequence"/>
</dbReference>
<keyword evidence="2 4" id="KW-0732">Signal</keyword>
<dbReference type="Pfam" id="PF00144">
    <property type="entry name" value="Beta-lactamase"/>
    <property type="match status" value="1"/>
</dbReference>
<evidence type="ECO:0000256" key="4">
    <source>
        <dbReference type="SAM" id="SignalP"/>
    </source>
</evidence>
<dbReference type="PATRIC" id="fig|1423780.4.peg.1897"/>
<dbReference type="SUPFAM" id="SSF82057">
    <property type="entry name" value="Prokaryotic SH3-related domain"/>
    <property type="match status" value="1"/>
</dbReference>
<evidence type="ECO:0000256" key="2">
    <source>
        <dbReference type="ARBA" id="ARBA00022729"/>
    </source>
</evidence>
<accession>S4NDX0</accession>
<comment type="subcellular location">
    <subcellularLocation>
        <location evidence="1">Membrane</location>
    </subcellularLocation>
</comment>
<feature type="chain" id="PRO_5009975297" evidence="4">
    <location>
        <begin position="46"/>
        <end position="465"/>
    </location>
</feature>
<gene>
    <name evidence="6" type="ORF">LOT_1617</name>
</gene>
<proteinExistence type="predicted"/>
<keyword evidence="3" id="KW-0472">Membrane</keyword>
<evidence type="ECO:0000256" key="1">
    <source>
        <dbReference type="ARBA" id="ARBA00004370"/>
    </source>
</evidence>
<name>S4NDX0_9LACO</name>
<evidence type="ECO:0000313" key="6">
    <source>
        <dbReference type="EMBL" id="GAD17079.1"/>
    </source>
</evidence>
<dbReference type="InterPro" id="IPR025987">
    <property type="entry name" value="GW_dom"/>
</dbReference>
<protein>
    <submittedName>
        <fullName evidence="6">Beta-lactamase</fullName>
    </submittedName>
</protein>
<evidence type="ECO:0000259" key="5">
    <source>
        <dbReference type="PROSITE" id="PS51780"/>
    </source>
</evidence>
<sequence length="465" mass="50238">MNRITKLMGMTSIMNTKNKLKTTLLIAAGALLLGVTATQPTTTNAATTPTTTSTKTATTKHYDAQITTPKSLASGYQIYSNVPGAKNTTGTATTTTDSSKYNNQYVRVMATQKSGSTTYALVRYNGKTLGWMNVNGLTQVSFKAVAQATMQKYNAIGSVLVSHNKSLTPTVVNNGYANMLHSSNNTSDGTVLYPLASLQNTMTGALIQKLFNAKQLTPTTKLSKFYPQIAHSKTITIQQLLTMTSGITGTIKAPDDQLTEPQAYTNAIKTLNSTGKTNFKYSDINYVLLAGIIAKVTGKTYTQTLQSKILNKLGMKNTFIVNDTQPDLTAIKAVSYNSTNGTDYQNSQSVSYPALSALPGAGNVLTTPTDYYKFILGMQNSKLLSAKSYQSLTSYSTKYSGGMYVNQKGVKFNNGTYTDTGFNTSYYASDGNQHVAVTFLNQSPLKNNMTGAQFAQKMNTIATYY</sequence>
<dbReference type="InterPro" id="IPR050491">
    <property type="entry name" value="AmpC-like"/>
</dbReference>
<dbReference type="InterPro" id="IPR001466">
    <property type="entry name" value="Beta-lactam-related"/>
</dbReference>
<organism evidence="6 7">
    <name type="scientific">Lentilactobacillus otakiensis DSM 19908 = JCM 15040</name>
    <dbReference type="NCBI Taxonomy" id="1423780"/>
    <lineage>
        <taxon>Bacteria</taxon>
        <taxon>Bacillati</taxon>
        <taxon>Bacillota</taxon>
        <taxon>Bacilli</taxon>
        <taxon>Lactobacillales</taxon>
        <taxon>Lactobacillaceae</taxon>
        <taxon>Lentilactobacillus</taxon>
    </lineage>
</organism>
<dbReference type="GO" id="GO:0016020">
    <property type="term" value="C:membrane"/>
    <property type="evidence" value="ECO:0007669"/>
    <property type="project" value="UniProtKB-SubCell"/>
</dbReference>
<dbReference type="InterPro" id="IPR012338">
    <property type="entry name" value="Beta-lactam/transpept-like"/>
</dbReference>
<dbReference type="PANTHER" id="PTHR46825:SF11">
    <property type="entry name" value="PENICILLIN-BINDING PROTEIN 4"/>
    <property type="match status" value="1"/>
</dbReference>